<dbReference type="EMBL" id="LT963395">
    <property type="protein sequence ID" value="SOS20975.1"/>
    <property type="molecule type" value="Genomic_DNA"/>
</dbReference>
<feature type="compositionally biased region" description="Polar residues" evidence="1">
    <location>
        <begin position="15"/>
        <end position="26"/>
    </location>
</feature>
<keyword evidence="3" id="KW-1185">Reference proteome</keyword>
<feature type="region of interest" description="Disordered" evidence="1">
    <location>
        <begin position="1"/>
        <end position="32"/>
    </location>
</feature>
<gene>
    <name evidence="2" type="ORF">PL963_02878</name>
</gene>
<evidence type="ECO:0000313" key="2">
    <source>
        <dbReference type="EMBL" id="SOS20975.1"/>
    </source>
</evidence>
<protein>
    <submittedName>
        <fullName evidence="2">Uncharacterized protein</fullName>
    </submittedName>
</protein>
<proteinExistence type="predicted"/>
<accession>A0A193SQE2</accession>
<name>A0A193SQE2_9PSED</name>
<evidence type="ECO:0000313" key="3">
    <source>
        <dbReference type="Proteomes" id="UP000239025"/>
    </source>
</evidence>
<feature type="region of interest" description="Disordered" evidence="1">
    <location>
        <begin position="57"/>
        <end position="90"/>
    </location>
</feature>
<feature type="compositionally biased region" description="Basic and acidic residues" evidence="1">
    <location>
        <begin position="62"/>
        <end position="72"/>
    </location>
</feature>
<evidence type="ECO:0000256" key="1">
    <source>
        <dbReference type="SAM" id="MobiDB-lite"/>
    </source>
</evidence>
<sequence>MDDDVAALVVDNGSGPVQSDNESNAASEDGPAITNRYARLRSDGIVIMIQDILGPPPTPDWKLCKADTKPARDSPSGSDLSTKARLDRIV</sequence>
<dbReference type="AlphaFoldDB" id="A0A193SQE2"/>
<reference evidence="3" key="1">
    <citation type="submission" date="2017-11" db="EMBL/GenBank/DDBJ databases">
        <authorList>
            <person name="Blom J."/>
        </authorList>
    </citation>
    <scope>NUCLEOTIDE SEQUENCE [LARGE SCALE GENOMIC DNA]</scope>
</reference>
<dbReference type="Proteomes" id="UP000239025">
    <property type="component" value="Chromosome 1"/>
</dbReference>
<organism evidence="2 3">
    <name type="scientific">Pseudomonas cerasi</name>
    <dbReference type="NCBI Taxonomy" id="1583341"/>
    <lineage>
        <taxon>Bacteria</taxon>
        <taxon>Pseudomonadati</taxon>
        <taxon>Pseudomonadota</taxon>
        <taxon>Gammaproteobacteria</taxon>
        <taxon>Pseudomonadales</taxon>
        <taxon>Pseudomonadaceae</taxon>
        <taxon>Pseudomonas</taxon>
    </lineage>
</organism>